<keyword evidence="2" id="KW-1185">Reference proteome</keyword>
<dbReference type="GeneID" id="8860542"/>
<proteinExistence type="predicted"/>
<sequence length="413" mass="45815">MTSLKKPPRKATRTKEGILVKFKSETPIVPKVSKLSRLSILVDDSGLVSSKPPSWEENLTLLLPRVSTVSRTPIMLENRNDNTLVHVKSSFDFTAYIGTTARIAGDLEGNVNFITTCFGLSADHIVGRAQKVDFQTGLFRSRQILTRETRDLNKEYSQVDLALVCVPPELVGNIVVPKLPKKLATCPYNCAVIGGVPSCVMDLFVTESVVKRIMENGEVVLIEDEKEAVISEVSSKLQGVLSGHSEMIASFGETTLSNTGKQQHGCATVGLSGSMVRFVEEGEILSLPGDDQYSNISESLLSKEKTGYFHGIHVDCLKNGSNLEISCHTTRCAKFIYLYCYAIIHTVRNNRSLFFTSNQYEASLAYLNDAKQIVELEIKELRELVEKTLLVVNKQLLEFNTKPINVQNQDAQY</sequence>
<dbReference type="RefSeq" id="XP_002680909.1">
    <property type="nucleotide sequence ID" value="XM_002680863.1"/>
</dbReference>
<gene>
    <name evidence="1" type="ORF">NAEGRDRAFT_46722</name>
</gene>
<dbReference type="EMBL" id="GG738852">
    <property type="protein sequence ID" value="EFC48165.1"/>
    <property type="molecule type" value="Genomic_DNA"/>
</dbReference>
<dbReference type="KEGG" id="ngr:NAEGRDRAFT_46722"/>
<name>D2V4V0_NAEGR</name>
<organism evidence="2">
    <name type="scientific">Naegleria gruberi</name>
    <name type="common">Amoeba</name>
    <dbReference type="NCBI Taxonomy" id="5762"/>
    <lineage>
        <taxon>Eukaryota</taxon>
        <taxon>Discoba</taxon>
        <taxon>Heterolobosea</taxon>
        <taxon>Tetramitia</taxon>
        <taxon>Eutetramitia</taxon>
        <taxon>Vahlkampfiidae</taxon>
        <taxon>Naegleria</taxon>
    </lineage>
</organism>
<dbReference type="AlphaFoldDB" id="D2V4V0"/>
<dbReference type="Proteomes" id="UP000006671">
    <property type="component" value="Unassembled WGS sequence"/>
</dbReference>
<accession>D2V4V0</accession>
<reference evidence="1 2" key="1">
    <citation type="journal article" date="2010" name="Cell">
        <title>The genome of Naegleria gruberi illuminates early eukaryotic versatility.</title>
        <authorList>
            <person name="Fritz-Laylin L.K."/>
            <person name="Prochnik S.E."/>
            <person name="Ginger M.L."/>
            <person name="Dacks J.B."/>
            <person name="Carpenter M.L."/>
            <person name="Field M.C."/>
            <person name="Kuo A."/>
            <person name="Paredez A."/>
            <person name="Chapman J."/>
            <person name="Pham J."/>
            <person name="Shu S."/>
            <person name="Neupane R."/>
            <person name="Cipriano M."/>
            <person name="Mancuso J."/>
            <person name="Tu H."/>
            <person name="Salamov A."/>
            <person name="Lindquist E."/>
            <person name="Shapiro H."/>
            <person name="Lucas S."/>
            <person name="Grigoriev I.V."/>
            <person name="Cande W.Z."/>
            <person name="Fulton C."/>
            <person name="Rokhsar D.S."/>
            <person name="Dawson S.C."/>
        </authorList>
    </citation>
    <scope>NUCLEOTIDE SEQUENCE [LARGE SCALE GENOMIC DNA]</scope>
    <source>
        <strain evidence="1 2">NEG-M</strain>
    </source>
</reference>
<evidence type="ECO:0000313" key="1">
    <source>
        <dbReference type="EMBL" id="EFC48165.1"/>
    </source>
</evidence>
<dbReference type="InParanoid" id="D2V4V0"/>
<evidence type="ECO:0000313" key="2">
    <source>
        <dbReference type="Proteomes" id="UP000006671"/>
    </source>
</evidence>
<dbReference type="VEuPathDB" id="AmoebaDB:NAEGRDRAFT_46722"/>
<protein>
    <submittedName>
        <fullName evidence="1">Predicted protein</fullName>
    </submittedName>
</protein>